<dbReference type="OrthoDB" id="10256233at2759"/>
<keyword evidence="4" id="KW-0067">ATP-binding</keyword>
<dbReference type="Gene3D" id="3.40.50.300">
    <property type="entry name" value="P-loop containing nucleotide triphosphate hydrolases"/>
    <property type="match status" value="2"/>
</dbReference>
<dbReference type="CDD" id="cd18787">
    <property type="entry name" value="SF2_C_DEAD"/>
    <property type="match status" value="1"/>
</dbReference>
<dbReference type="GO" id="GO:0003676">
    <property type="term" value="F:nucleic acid binding"/>
    <property type="evidence" value="ECO:0007669"/>
    <property type="project" value="InterPro"/>
</dbReference>
<dbReference type="Pfam" id="PF00271">
    <property type="entry name" value="Helicase_C"/>
    <property type="match status" value="1"/>
</dbReference>
<evidence type="ECO:0000256" key="6">
    <source>
        <dbReference type="SAM" id="MobiDB-lite"/>
    </source>
</evidence>
<dbReference type="GO" id="GO:0016787">
    <property type="term" value="F:hydrolase activity"/>
    <property type="evidence" value="ECO:0007669"/>
    <property type="project" value="UniProtKB-KW"/>
</dbReference>
<keyword evidence="11" id="KW-1185">Reference proteome</keyword>
<gene>
    <name evidence="10" type="ORF">CHLNCDRAFT_135879</name>
</gene>
<dbReference type="STRING" id="554065.E1ZJ75"/>
<dbReference type="PROSITE" id="PS51194">
    <property type="entry name" value="HELICASE_CTER"/>
    <property type="match status" value="1"/>
</dbReference>
<evidence type="ECO:0000259" key="7">
    <source>
        <dbReference type="PROSITE" id="PS51192"/>
    </source>
</evidence>
<dbReference type="Proteomes" id="UP000008141">
    <property type="component" value="Unassembled WGS sequence"/>
</dbReference>
<dbReference type="OMA" id="HAKQNSN"/>
<dbReference type="PANTHER" id="PTHR47960">
    <property type="entry name" value="DEAD-BOX ATP-DEPENDENT RNA HELICASE 50"/>
    <property type="match status" value="1"/>
</dbReference>
<dbReference type="PROSITE" id="PS51192">
    <property type="entry name" value="HELICASE_ATP_BIND_1"/>
    <property type="match status" value="1"/>
</dbReference>
<dbReference type="InterPro" id="IPR014001">
    <property type="entry name" value="Helicase_ATP-bd"/>
</dbReference>
<proteinExistence type="predicted"/>
<evidence type="ECO:0000259" key="9">
    <source>
        <dbReference type="PROSITE" id="PS51195"/>
    </source>
</evidence>
<evidence type="ECO:0000313" key="11">
    <source>
        <dbReference type="Proteomes" id="UP000008141"/>
    </source>
</evidence>
<organism evidence="11">
    <name type="scientific">Chlorella variabilis</name>
    <name type="common">Green alga</name>
    <dbReference type="NCBI Taxonomy" id="554065"/>
    <lineage>
        <taxon>Eukaryota</taxon>
        <taxon>Viridiplantae</taxon>
        <taxon>Chlorophyta</taxon>
        <taxon>core chlorophytes</taxon>
        <taxon>Trebouxiophyceae</taxon>
        <taxon>Chlorellales</taxon>
        <taxon>Chlorellaceae</taxon>
        <taxon>Chlorella clade</taxon>
        <taxon>Chlorella</taxon>
    </lineage>
</organism>
<dbReference type="InterPro" id="IPR014014">
    <property type="entry name" value="RNA_helicase_DEAD_Q_motif"/>
</dbReference>
<dbReference type="InterPro" id="IPR044742">
    <property type="entry name" value="DEAD/DEAH_RhlB"/>
</dbReference>
<feature type="region of interest" description="Disordered" evidence="6">
    <location>
        <begin position="542"/>
        <end position="565"/>
    </location>
</feature>
<dbReference type="Pfam" id="PF00270">
    <property type="entry name" value="DEAD"/>
    <property type="match status" value="1"/>
</dbReference>
<dbReference type="KEGG" id="cvr:CHLNCDRAFT_135879"/>
<dbReference type="InterPro" id="IPR027417">
    <property type="entry name" value="P-loop_NTPase"/>
</dbReference>
<evidence type="ECO:0000259" key="8">
    <source>
        <dbReference type="PROSITE" id="PS51194"/>
    </source>
</evidence>
<evidence type="ECO:0000313" key="10">
    <source>
        <dbReference type="EMBL" id="EFN54452.1"/>
    </source>
</evidence>
<evidence type="ECO:0008006" key="12">
    <source>
        <dbReference type="Google" id="ProtNLM"/>
    </source>
</evidence>
<dbReference type="eggNOG" id="KOG0331">
    <property type="taxonomic scope" value="Eukaryota"/>
</dbReference>
<keyword evidence="2" id="KW-0378">Hydrolase</keyword>
<dbReference type="EMBL" id="GL433848">
    <property type="protein sequence ID" value="EFN54452.1"/>
    <property type="molecule type" value="Genomic_DNA"/>
</dbReference>
<dbReference type="GO" id="GO:0005524">
    <property type="term" value="F:ATP binding"/>
    <property type="evidence" value="ECO:0007669"/>
    <property type="project" value="UniProtKB-KW"/>
</dbReference>
<feature type="short sequence motif" description="Q motif" evidence="5">
    <location>
        <begin position="100"/>
        <end position="128"/>
    </location>
</feature>
<dbReference type="InterPro" id="IPR011545">
    <property type="entry name" value="DEAD/DEAH_box_helicase_dom"/>
</dbReference>
<dbReference type="SMART" id="SM00490">
    <property type="entry name" value="HELICc"/>
    <property type="match status" value="1"/>
</dbReference>
<feature type="domain" description="Helicase C-terminal" evidence="8">
    <location>
        <begin position="350"/>
        <end position="526"/>
    </location>
</feature>
<dbReference type="SUPFAM" id="SSF52540">
    <property type="entry name" value="P-loop containing nucleoside triphosphate hydrolases"/>
    <property type="match status" value="1"/>
</dbReference>
<feature type="domain" description="Helicase ATP-binding" evidence="7">
    <location>
        <begin position="133"/>
        <end position="316"/>
    </location>
</feature>
<dbReference type="AlphaFoldDB" id="E1ZJ75"/>
<dbReference type="FunCoup" id="E1ZJ75">
    <property type="interactions" value="520"/>
</dbReference>
<evidence type="ECO:0000256" key="1">
    <source>
        <dbReference type="ARBA" id="ARBA00022741"/>
    </source>
</evidence>
<evidence type="ECO:0000256" key="3">
    <source>
        <dbReference type="ARBA" id="ARBA00022806"/>
    </source>
</evidence>
<dbReference type="CDD" id="cd00268">
    <property type="entry name" value="DEADc"/>
    <property type="match status" value="1"/>
</dbReference>
<dbReference type="RefSeq" id="XP_005846554.1">
    <property type="nucleotide sequence ID" value="XM_005846492.1"/>
</dbReference>
<dbReference type="GeneID" id="17353798"/>
<evidence type="ECO:0000256" key="4">
    <source>
        <dbReference type="ARBA" id="ARBA00022840"/>
    </source>
</evidence>
<keyword evidence="3" id="KW-0347">Helicase</keyword>
<accession>E1ZJ75</accession>
<feature type="region of interest" description="Disordered" evidence="6">
    <location>
        <begin position="29"/>
        <end position="87"/>
    </location>
</feature>
<dbReference type="SMART" id="SM00487">
    <property type="entry name" value="DEXDc"/>
    <property type="match status" value="1"/>
</dbReference>
<dbReference type="GO" id="GO:0003724">
    <property type="term" value="F:RNA helicase activity"/>
    <property type="evidence" value="ECO:0007669"/>
    <property type="project" value="InterPro"/>
</dbReference>
<protein>
    <recommendedName>
        <fullName evidence="12">DEAD-box ATP-dependent RNA helicase 50</fullName>
    </recommendedName>
</protein>
<feature type="compositionally biased region" description="Basic and acidic residues" evidence="6">
    <location>
        <begin position="46"/>
        <end position="55"/>
    </location>
</feature>
<evidence type="ECO:0000256" key="2">
    <source>
        <dbReference type="ARBA" id="ARBA00022801"/>
    </source>
</evidence>
<reference evidence="10 11" key="1">
    <citation type="journal article" date="2010" name="Plant Cell">
        <title>The Chlorella variabilis NC64A genome reveals adaptation to photosymbiosis, coevolution with viruses, and cryptic sex.</title>
        <authorList>
            <person name="Blanc G."/>
            <person name="Duncan G."/>
            <person name="Agarkova I."/>
            <person name="Borodovsky M."/>
            <person name="Gurnon J."/>
            <person name="Kuo A."/>
            <person name="Lindquist E."/>
            <person name="Lucas S."/>
            <person name="Pangilinan J."/>
            <person name="Polle J."/>
            <person name="Salamov A."/>
            <person name="Terry A."/>
            <person name="Yamada T."/>
            <person name="Dunigan D.D."/>
            <person name="Grigoriev I.V."/>
            <person name="Claverie J.M."/>
            <person name="Van Etten J.L."/>
        </authorList>
    </citation>
    <scope>NUCLEOTIDE SEQUENCE [LARGE SCALE GENOMIC DNA]</scope>
    <source>
        <strain evidence="10 11">NC64A</strain>
    </source>
</reference>
<dbReference type="PROSITE" id="PS51195">
    <property type="entry name" value="Q_MOTIF"/>
    <property type="match status" value="1"/>
</dbReference>
<feature type="domain" description="DEAD-box RNA helicase Q" evidence="9">
    <location>
        <begin position="100"/>
        <end position="128"/>
    </location>
</feature>
<keyword evidence="1" id="KW-0547">Nucleotide-binding</keyword>
<sequence>MRPWRAPRAGFAASQQSCRAYSWRHTTCYAPRGGQEAPRQQRQRRQRGEGGERSTDVGSGGGFRAGGPPERQQQRQEQQEQDIPVVRPGQAASATFFSSDRWDALGASAEVVAALQTLGITRPSHIQAAAYRALAQSGARHVVLADHAGSGKTLAYLLPLLQVLREEERVLGAAATQPHCPRLVVVVPTAELCAQVVRVCRALSRAGLRFRSAAATGGRPLRTQKEMLEGGVDVLVGTPGRLAELLGEGCLQLTFCRAVVVDEVDVLLGEDFAFAEQVAPLRAAAPSTTRFVFATATIPEQVYLDLEEAFPGLAAALGPGLHRTAPGITEQLVDCSGGDEVSAESGFQRKAAALFAVLQEQRASRSIVFCNKIESCRKVENFLNRTFSHEDHAEVLPHHAAIADTHRDANLRRFLALPDSSGGRRGGSASTNTPERLVLVCTDRASRGMDSAFVEHVVLFDMPRDPSEYLRRVGRTTRGAGSSGVVSVLALGRQVRLAREIIDRNQGDLVLHRIPAVLPVAVERTDAERLRSNMAVSAAAGAMPAAAAPPPAADSFETEQHGTSS</sequence>
<evidence type="ECO:0000256" key="5">
    <source>
        <dbReference type="PROSITE-ProRule" id="PRU00552"/>
    </source>
</evidence>
<dbReference type="InterPro" id="IPR001650">
    <property type="entry name" value="Helicase_C-like"/>
</dbReference>
<name>E1ZJ75_CHLVA</name>
<dbReference type="InParanoid" id="E1ZJ75"/>